<organism evidence="2 3">
    <name type="scientific">Protea cynaroides</name>
    <dbReference type="NCBI Taxonomy" id="273540"/>
    <lineage>
        <taxon>Eukaryota</taxon>
        <taxon>Viridiplantae</taxon>
        <taxon>Streptophyta</taxon>
        <taxon>Embryophyta</taxon>
        <taxon>Tracheophyta</taxon>
        <taxon>Spermatophyta</taxon>
        <taxon>Magnoliopsida</taxon>
        <taxon>Proteales</taxon>
        <taxon>Proteaceae</taxon>
        <taxon>Protea</taxon>
    </lineage>
</organism>
<protein>
    <submittedName>
        <fullName evidence="2">Uncharacterized protein</fullName>
    </submittedName>
</protein>
<reference evidence="2" key="1">
    <citation type="journal article" date="2023" name="Plant J.">
        <title>The genome of the king protea, Protea cynaroides.</title>
        <authorList>
            <person name="Chang J."/>
            <person name="Duong T.A."/>
            <person name="Schoeman C."/>
            <person name="Ma X."/>
            <person name="Roodt D."/>
            <person name="Barker N."/>
            <person name="Li Z."/>
            <person name="Van de Peer Y."/>
            <person name="Mizrachi E."/>
        </authorList>
    </citation>
    <scope>NUCLEOTIDE SEQUENCE</scope>
    <source>
        <tissue evidence="2">Young leaves</tissue>
    </source>
</reference>
<feature type="coiled-coil region" evidence="1">
    <location>
        <begin position="121"/>
        <end position="155"/>
    </location>
</feature>
<dbReference type="Proteomes" id="UP001141806">
    <property type="component" value="Unassembled WGS sequence"/>
</dbReference>
<evidence type="ECO:0000313" key="2">
    <source>
        <dbReference type="EMBL" id="KAJ4952249.1"/>
    </source>
</evidence>
<proteinExistence type="predicted"/>
<keyword evidence="1" id="KW-0175">Coiled coil</keyword>
<gene>
    <name evidence="2" type="ORF">NE237_029081</name>
</gene>
<evidence type="ECO:0000256" key="1">
    <source>
        <dbReference type="SAM" id="Coils"/>
    </source>
</evidence>
<keyword evidence="3" id="KW-1185">Reference proteome</keyword>
<evidence type="ECO:0000313" key="3">
    <source>
        <dbReference type="Proteomes" id="UP001141806"/>
    </source>
</evidence>
<accession>A0A9Q0JTH1</accession>
<comment type="caution">
    <text evidence="2">The sequence shown here is derived from an EMBL/GenBank/DDBJ whole genome shotgun (WGS) entry which is preliminary data.</text>
</comment>
<name>A0A9Q0JTH1_9MAGN</name>
<dbReference type="EMBL" id="JAMYWD010000012">
    <property type="protein sequence ID" value="KAJ4952249.1"/>
    <property type="molecule type" value="Genomic_DNA"/>
</dbReference>
<dbReference type="AlphaFoldDB" id="A0A9Q0JTH1"/>
<sequence>MEGLVDPSRDHPAYTVRIEDIDFRHPRSTHAASLHTNLTVSEGSSSFKEWDDVVFLSVTDTANRVKILAAECEAMAQNLRITKSFLAREKESVVIERNRANEGEQKVMEERAEANEGRYKADKERERATKAAGEVEELKKEKVAWEARLREVEGSIPARLMMHSRGESDLPALEAFKGFLVSPSLNGEIRLGTETNTENDDGEETRDVVKKLLILPFPRVPRWKWGSIEDVHWVGLGDLGLSTYSDLLLLLCYTAMSSDDGTTKLTTKLVSDAFPLPILNVG</sequence>